<feature type="compositionally biased region" description="Polar residues" evidence="1">
    <location>
        <begin position="443"/>
        <end position="453"/>
    </location>
</feature>
<reference evidence="4 5" key="1">
    <citation type="submission" date="2019-03" db="EMBL/GenBank/DDBJ databases">
        <title>Genomic Encyclopedia of Archaeal and Bacterial Type Strains, Phase II (KMG-II): from individual species to whole genera.</title>
        <authorList>
            <person name="Goeker M."/>
        </authorList>
    </citation>
    <scope>NUCLEOTIDE SEQUENCE [LARGE SCALE GENOMIC DNA]</scope>
    <source>
        <strain evidence="4 5">DSM 24323</strain>
    </source>
</reference>
<evidence type="ECO:0000256" key="1">
    <source>
        <dbReference type="SAM" id="MobiDB-lite"/>
    </source>
</evidence>
<evidence type="ECO:0000313" key="5">
    <source>
        <dbReference type="Proteomes" id="UP000295371"/>
    </source>
</evidence>
<feature type="region of interest" description="Disordered" evidence="1">
    <location>
        <begin position="443"/>
        <end position="463"/>
    </location>
</feature>
<gene>
    <name evidence="4" type="ORF">CLV29_1978</name>
</gene>
<accession>A0A4R7J9V1</accession>
<keyword evidence="5" id="KW-1185">Reference proteome</keyword>
<dbReference type="InterPro" id="IPR058788">
    <property type="entry name" value="ApnL_N"/>
</dbReference>
<dbReference type="OrthoDB" id="931854at2"/>
<dbReference type="Proteomes" id="UP000295371">
    <property type="component" value="Unassembled WGS sequence"/>
</dbReference>
<proteinExistence type="predicted"/>
<dbReference type="AlphaFoldDB" id="A0A4R7J9V1"/>
<organism evidence="4 5">
    <name type="scientific">Naumannella halotolerans</name>
    <dbReference type="NCBI Taxonomy" id="993414"/>
    <lineage>
        <taxon>Bacteria</taxon>
        <taxon>Bacillati</taxon>
        <taxon>Actinomycetota</taxon>
        <taxon>Actinomycetes</taxon>
        <taxon>Propionibacteriales</taxon>
        <taxon>Propionibacteriaceae</taxon>
        <taxon>Naumannella</taxon>
    </lineage>
</organism>
<feature type="domain" description="D-apionate lactonase TIM barrel" evidence="3">
    <location>
        <begin position="352"/>
        <end position="517"/>
    </location>
</feature>
<dbReference type="Pfam" id="PF25838">
    <property type="entry name" value="Apionate_lact_M"/>
    <property type="match status" value="1"/>
</dbReference>
<dbReference type="Pfam" id="PF25837">
    <property type="entry name" value="Apionate_lact_N"/>
    <property type="match status" value="1"/>
</dbReference>
<feature type="domain" description="D-apionate lactonase N-terminal" evidence="2">
    <location>
        <begin position="10"/>
        <end position="222"/>
    </location>
</feature>
<comment type="caution">
    <text evidence="4">The sequence shown here is derived from an EMBL/GenBank/DDBJ whole genome shotgun (WGS) entry which is preliminary data.</text>
</comment>
<sequence>MSATVPGAWEAGREHRRVCVLGPWQLELRDDELAELTHRGRRVLRGVQAVLRDPDWNTIDWTVDGIELGDQELSISLRVDQAARADAELRVRASDDRLLVDFGLRARQTFWTNRVGMVVLHPPELSGTPLAVDHTKGSQELTAFPSAISPHQPALDITGLTWRAGAGRVRLEFSGDIFEMEDQRNWTDASFKTYNRPLAAPFPYRIEAGEQVRQRLVIQVSEPPPDNDGPVRIEPEPITLSELTDQAPAIAVAASTAADPAPGGEPVSGILLSELIVGAPNSPAALRRAMATGCELDLRVVIGSETVSELTELLNPLNPARVVRIGAFDAHTHLSTDSAVTLLRTALDRLGLSSIPVIGGARSHFTELNRGQDRLPQQLAGIGFSITPMFHSRSTVQLVESLPIQRLVAEQARGIAAGRPLHIGPITLRPRFNNVATTQAGVRTGSDLSSGYGPSQPVDDRQDSPELAAWTIASAAALAVPTVESLTYFEDWGPQGVRDHRGDRPVAAALRRLGTLRGSLSGGHSSDHLVWVLADRRRLLVANLDQVPRRVVLSDRSTRIPLRLAPGQWCEHQRG</sequence>
<evidence type="ECO:0000259" key="2">
    <source>
        <dbReference type="Pfam" id="PF25837"/>
    </source>
</evidence>
<evidence type="ECO:0000259" key="3">
    <source>
        <dbReference type="Pfam" id="PF25838"/>
    </source>
</evidence>
<dbReference type="InterPro" id="IPR058787">
    <property type="entry name" value="ApnL_M"/>
</dbReference>
<name>A0A4R7J9V1_9ACTN</name>
<protein>
    <submittedName>
        <fullName evidence="4">Uncharacterized protein</fullName>
    </submittedName>
</protein>
<dbReference type="RefSeq" id="WP_133754710.1">
    <property type="nucleotide sequence ID" value="NZ_SOAW01000001.1"/>
</dbReference>
<evidence type="ECO:0000313" key="4">
    <source>
        <dbReference type="EMBL" id="TDT34320.1"/>
    </source>
</evidence>
<dbReference type="EMBL" id="SOAW01000001">
    <property type="protein sequence ID" value="TDT34320.1"/>
    <property type="molecule type" value="Genomic_DNA"/>
</dbReference>